<keyword evidence="8" id="KW-1185">Reference proteome</keyword>
<proteinExistence type="predicted"/>
<feature type="transmembrane region" description="Helical" evidence="5">
    <location>
        <begin position="235"/>
        <end position="254"/>
    </location>
</feature>
<keyword evidence="3 5" id="KW-1133">Transmembrane helix</keyword>
<evidence type="ECO:0000256" key="2">
    <source>
        <dbReference type="ARBA" id="ARBA00022692"/>
    </source>
</evidence>
<accession>A0A0H3KW63</accession>
<feature type="transmembrane region" description="Helical" evidence="5">
    <location>
        <begin position="159"/>
        <end position="182"/>
    </location>
</feature>
<feature type="transmembrane region" description="Helical" evidence="5">
    <location>
        <begin position="305"/>
        <end position="326"/>
    </location>
</feature>
<feature type="transmembrane region" description="Helical" evidence="5">
    <location>
        <begin position="75"/>
        <end position="101"/>
    </location>
</feature>
<dbReference type="GeneID" id="93172178"/>
<dbReference type="KEGG" id="bmj:BMULJ_06130"/>
<dbReference type="Proteomes" id="UP000008815">
    <property type="component" value="Chromosome 3"/>
</dbReference>
<gene>
    <name evidence="7" type="ordered locus">BMULJ_06130</name>
</gene>
<dbReference type="STRING" id="395019.BMULJ_06130"/>
<evidence type="ECO:0000259" key="6">
    <source>
        <dbReference type="PROSITE" id="PS50850"/>
    </source>
</evidence>
<dbReference type="KEGG" id="bmu:Bmul_5368"/>
<feature type="domain" description="Major facilitator superfamily (MFS) profile" evidence="6">
    <location>
        <begin position="9"/>
        <end position="424"/>
    </location>
</feature>
<sequence length="432" mass="46122">MKTRYRWWVGALLFGAGMLNYLDRAALSVVAPIIKRDLGISDAQMGVLFSSFFVGYCVFCFVGGWAADRFGPRRVFAWAAGVWSLFCGATALAGSFVHLLVVRVAFGIGEGPMGTTTNKAISNWFPRREAGRAVGWTNAGQPLGAAIAAPIVGLVALQFGWRVSFVVIAALGFLWLVAWWRLFRDEPAAHPRVSLEEAREIAADRGVDAVHGTRDVHAADAHAARPLLHYLLSRPVLGVALAFFSFNYVLYFFLSWLPSYLTDYQHLNIKQMSVVGILPWLGATVGFVAGGTVSDRIYRHSGDVLFARKIVIVVGLGVAAACVLLASRVNSLGAAVTLIAIASLFAFMAPQACWSLLQEIVPRERVGAAGGFVHLLANLAGILSPSLTGWLVQYGGGYAGAFVLAGASALAGAAILTVAVRPRTVAQMRGAV</sequence>
<evidence type="ECO:0000313" key="7">
    <source>
        <dbReference type="EMBL" id="BAG47929.1"/>
    </source>
</evidence>
<dbReference type="PROSITE" id="PS50850">
    <property type="entry name" value="MFS"/>
    <property type="match status" value="1"/>
</dbReference>
<dbReference type="CDD" id="cd17319">
    <property type="entry name" value="MFS_ExuT_GudP_like"/>
    <property type="match status" value="1"/>
</dbReference>
<feature type="transmembrane region" description="Helical" evidence="5">
    <location>
        <begin position="332"/>
        <end position="357"/>
    </location>
</feature>
<feature type="transmembrane region" description="Helical" evidence="5">
    <location>
        <begin position="369"/>
        <end position="392"/>
    </location>
</feature>
<feature type="transmembrane region" description="Helical" evidence="5">
    <location>
        <begin position="398"/>
        <end position="420"/>
    </location>
</feature>
<feature type="transmembrane region" description="Helical" evidence="5">
    <location>
        <begin position="274"/>
        <end position="293"/>
    </location>
</feature>
<dbReference type="GO" id="GO:0022857">
    <property type="term" value="F:transmembrane transporter activity"/>
    <property type="evidence" value="ECO:0007669"/>
    <property type="project" value="InterPro"/>
</dbReference>
<dbReference type="InterPro" id="IPR011701">
    <property type="entry name" value="MFS"/>
</dbReference>
<evidence type="ECO:0000256" key="1">
    <source>
        <dbReference type="ARBA" id="ARBA00004141"/>
    </source>
</evidence>
<dbReference type="InterPro" id="IPR036259">
    <property type="entry name" value="MFS_trans_sf"/>
</dbReference>
<organism evidence="7 8">
    <name type="scientific">Burkholderia multivorans (strain ATCC 17616 / 249)</name>
    <dbReference type="NCBI Taxonomy" id="395019"/>
    <lineage>
        <taxon>Bacteria</taxon>
        <taxon>Pseudomonadati</taxon>
        <taxon>Pseudomonadota</taxon>
        <taxon>Betaproteobacteria</taxon>
        <taxon>Burkholderiales</taxon>
        <taxon>Burkholderiaceae</taxon>
        <taxon>Burkholderia</taxon>
        <taxon>Burkholderia cepacia complex</taxon>
    </lineage>
</organism>
<keyword evidence="7" id="KW-0762">Sugar transport</keyword>
<dbReference type="eggNOG" id="COG2271">
    <property type="taxonomic scope" value="Bacteria"/>
</dbReference>
<dbReference type="Pfam" id="PF07690">
    <property type="entry name" value="MFS_1"/>
    <property type="match status" value="2"/>
</dbReference>
<dbReference type="RefSeq" id="WP_012217816.1">
    <property type="nucleotide sequence ID" value="NC_010087.1"/>
</dbReference>
<dbReference type="SUPFAM" id="SSF103473">
    <property type="entry name" value="MFS general substrate transporter"/>
    <property type="match status" value="1"/>
</dbReference>
<dbReference type="GO" id="GO:0016020">
    <property type="term" value="C:membrane"/>
    <property type="evidence" value="ECO:0007669"/>
    <property type="project" value="UniProtKB-SubCell"/>
</dbReference>
<dbReference type="PANTHER" id="PTHR11662">
    <property type="entry name" value="SOLUTE CARRIER FAMILY 17"/>
    <property type="match status" value="1"/>
</dbReference>
<dbReference type="InterPro" id="IPR020846">
    <property type="entry name" value="MFS_dom"/>
</dbReference>
<dbReference type="Gene3D" id="1.20.1250.20">
    <property type="entry name" value="MFS general substrate transporter like domains"/>
    <property type="match status" value="2"/>
</dbReference>
<evidence type="ECO:0000256" key="4">
    <source>
        <dbReference type="ARBA" id="ARBA00023136"/>
    </source>
</evidence>
<dbReference type="PANTHER" id="PTHR11662:SF399">
    <property type="entry name" value="FI19708P1-RELATED"/>
    <property type="match status" value="1"/>
</dbReference>
<comment type="subcellular location">
    <subcellularLocation>
        <location evidence="1">Membrane</location>
        <topology evidence="1">Multi-pass membrane protein</topology>
    </subcellularLocation>
</comment>
<keyword evidence="7" id="KW-0813">Transport</keyword>
<evidence type="ECO:0000256" key="5">
    <source>
        <dbReference type="SAM" id="Phobius"/>
    </source>
</evidence>
<dbReference type="HOGENOM" id="CLU_001265_5_1_4"/>
<reference evidence="7 8" key="1">
    <citation type="submission" date="2007-04" db="EMBL/GenBank/DDBJ databases">
        <title>Complete genome sequence of Burkholderia multivorans ATCC 17616.</title>
        <authorList>
            <person name="Ohtsubo Y."/>
            <person name="Yamashita A."/>
            <person name="Kurokawa K."/>
            <person name="Takami H."/>
            <person name="Yuhara S."/>
            <person name="Nishiyama E."/>
            <person name="Endo R."/>
            <person name="Miyazaki R."/>
            <person name="Ono A."/>
            <person name="Yano K."/>
            <person name="Ito M."/>
            <person name="Sota M."/>
            <person name="Yuji N."/>
            <person name="Hattori M."/>
            <person name="Tsuda M."/>
        </authorList>
    </citation>
    <scope>NUCLEOTIDE SEQUENCE [LARGE SCALE GENOMIC DNA]</scope>
    <source>
        <strain evidence="8">ATCC 17616 / 249</strain>
    </source>
</reference>
<keyword evidence="4 5" id="KW-0472">Membrane</keyword>
<protein>
    <submittedName>
        <fullName evidence="7">Sugar transporter</fullName>
    </submittedName>
</protein>
<evidence type="ECO:0000313" key="8">
    <source>
        <dbReference type="Proteomes" id="UP000008815"/>
    </source>
</evidence>
<dbReference type="EMBL" id="AP009387">
    <property type="protein sequence ID" value="BAG47929.1"/>
    <property type="molecule type" value="Genomic_DNA"/>
</dbReference>
<feature type="transmembrane region" description="Helical" evidence="5">
    <location>
        <begin position="44"/>
        <end position="63"/>
    </location>
</feature>
<evidence type="ECO:0000256" key="3">
    <source>
        <dbReference type="ARBA" id="ARBA00022989"/>
    </source>
</evidence>
<keyword evidence="2 5" id="KW-0812">Transmembrane</keyword>
<dbReference type="InterPro" id="IPR050382">
    <property type="entry name" value="MFS_Na/Anion_cotransporter"/>
</dbReference>
<dbReference type="AlphaFoldDB" id="A0A0H3KW63"/>
<name>A0A0H3KW63_BURM1</name>